<dbReference type="AlphaFoldDB" id="A0A8S1P5T6"/>
<dbReference type="GO" id="GO:0005829">
    <property type="term" value="C:cytosol"/>
    <property type="evidence" value="ECO:0007669"/>
    <property type="project" value="TreeGrafter"/>
</dbReference>
<keyword evidence="1" id="KW-0677">Repeat</keyword>
<sequence length="392" mass="45875">MANQQTFYKSSLHSLKSSIQEYYPGPIIQSRQPQQQPPQILSSKYSQLIQQSIKKQNIQPQNQPKLQQALEQRPLEQSLPKQQYVLLFDQIEQDLEKKFQNAVDRTRNLLQRNLNPQIPIKQLQQIPYYDENQSQQISYYDENQSQQISYYDVNQSQQIPYYDVNQSQQILYYDENQSQQIADYDVNQSSKIPYQDIEQQKWILSNKKHNKFLADLFDYEIQSDSQHDNLVQSNQNSQQQSQISYNNDQEQQLQELALQYADGYIYRGQGYEPATKEGFGILTDENDNKVYKGYWHDNQYHGQGKLINFQAEQIDGAFDYQDLSGIENGWLGYEGEFQEGKFYGIGTLYLTNGEKFEGTFNDGMIDGEGVYSTINGQIIKGIWKEGILTHLI</sequence>
<dbReference type="PANTHER" id="PTHR43215:SF14">
    <property type="entry name" value="RADIAL SPOKE HEAD 1 HOMOLOG"/>
    <property type="match status" value="1"/>
</dbReference>
<gene>
    <name evidence="2" type="ORF">PPRIM_AZ9-3.1.T1070008</name>
</gene>
<dbReference type="PANTHER" id="PTHR43215">
    <property type="entry name" value="RADIAL SPOKE HEAD 1 HOMOLOG"/>
    <property type="match status" value="1"/>
</dbReference>
<dbReference type="Proteomes" id="UP000688137">
    <property type="component" value="Unassembled WGS sequence"/>
</dbReference>
<proteinExistence type="predicted"/>
<accession>A0A8S1P5T6</accession>
<evidence type="ECO:0000313" key="3">
    <source>
        <dbReference type="Proteomes" id="UP000688137"/>
    </source>
</evidence>
<comment type="caution">
    <text evidence="2">The sequence shown here is derived from an EMBL/GenBank/DDBJ whole genome shotgun (WGS) entry which is preliminary data.</text>
</comment>
<keyword evidence="3" id="KW-1185">Reference proteome</keyword>
<evidence type="ECO:0000313" key="2">
    <source>
        <dbReference type="EMBL" id="CAD8098372.1"/>
    </source>
</evidence>
<organism evidence="2 3">
    <name type="scientific">Paramecium primaurelia</name>
    <dbReference type="NCBI Taxonomy" id="5886"/>
    <lineage>
        <taxon>Eukaryota</taxon>
        <taxon>Sar</taxon>
        <taxon>Alveolata</taxon>
        <taxon>Ciliophora</taxon>
        <taxon>Intramacronucleata</taxon>
        <taxon>Oligohymenophorea</taxon>
        <taxon>Peniculida</taxon>
        <taxon>Parameciidae</taxon>
        <taxon>Paramecium</taxon>
    </lineage>
</organism>
<dbReference type="SMART" id="SM00698">
    <property type="entry name" value="MORN"/>
    <property type="match status" value="3"/>
</dbReference>
<protein>
    <recommendedName>
        <fullName evidence="4">MORN repeat protein</fullName>
    </recommendedName>
</protein>
<dbReference type="InterPro" id="IPR003409">
    <property type="entry name" value="MORN"/>
</dbReference>
<name>A0A8S1P5T6_PARPR</name>
<evidence type="ECO:0008006" key="4">
    <source>
        <dbReference type="Google" id="ProtNLM"/>
    </source>
</evidence>
<evidence type="ECO:0000256" key="1">
    <source>
        <dbReference type="ARBA" id="ARBA00022737"/>
    </source>
</evidence>
<dbReference type="EMBL" id="CAJJDM010000110">
    <property type="protein sequence ID" value="CAD8098372.1"/>
    <property type="molecule type" value="Genomic_DNA"/>
</dbReference>
<reference evidence="2" key="1">
    <citation type="submission" date="2021-01" db="EMBL/GenBank/DDBJ databases">
        <authorList>
            <consortium name="Genoscope - CEA"/>
            <person name="William W."/>
        </authorList>
    </citation>
    <scope>NUCLEOTIDE SEQUENCE</scope>
</reference>
<dbReference type="Pfam" id="PF02493">
    <property type="entry name" value="MORN"/>
    <property type="match status" value="3"/>
</dbReference>